<dbReference type="PANTHER" id="PTHR13291">
    <property type="entry name" value="JOSEPHIN 1, 2"/>
    <property type="match status" value="1"/>
</dbReference>
<dbReference type="InterPro" id="IPR040053">
    <property type="entry name" value="JOSD1/2"/>
</dbReference>
<comment type="catalytic activity">
    <reaction evidence="1">
        <text>Thiol-dependent hydrolysis of ester, thioester, amide, peptide and isopeptide bonds formed by the C-terminal Gly of ubiquitin (a 76-residue protein attached to proteins as an intracellular targeting signal).</text>
        <dbReference type="EC" id="3.4.19.12"/>
    </reaction>
</comment>
<dbReference type="GO" id="GO:0005886">
    <property type="term" value="C:plasma membrane"/>
    <property type="evidence" value="ECO:0007669"/>
    <property type="project" value="UniProtKB-SubCell"/>
</dbReference>
<organism evidence="19 20">
    <name type="scientific">Oncorhynchus kisutch</name>
    <name type="common">Coho salmon</name>
    <name type="synonym">Salmo kisutch</name>
    <dbReference type="NCBI Taxonomy" id="8019"/>
    <lineage>
        <taxon>Eukaryota</taxon>
        <taxon>Metazoa</taxon>
        <taxon>Chordata</taxon>
        <taxon>Craniata</taxon>
        <taxon>Vertebrata</taxon>
        <taxon>Euteleostomi</taxon>
        <taxon>Actinopterygii</taxon>
        <taxon>Neopterygii</taxon>
        <taxon>Teleostei</taxon>
        <taxon>Protacanthopterygii</taxon>
        <taxon>Salmoniformes</taxon>
        <taxon>Salmonidae</taxon>
        <taxon>Salmoninae</taxon>
        <taxon>Oncorhynchus</taxon>
    </lineage>
</organism>
<feature type="active site" evidence="17">
    <location>
        <position position="253"/>
    </location>
</feature>
<evidence type="ECO:0000256" key="7">
    <source>
        <dbReference type="ARBA" id="ARBA00022553"/>
    </source>
</evidence>
<sequence>MGSAPCSGKGRARGGLQDLGCMPWKLSKQKGVGVVVRGGMGGERSDLGEHALSTPPATPPPPIYHEKQRRELCALHALNNVFQDGAAFSRDTLQDIYQRWVVKVVSSRGDISEIPFLFHPLSLFLPPSASLSTFCISLFTFLNFFLSCFFCPHRSLVPLHRLSPGTLVTPQKKSMLGNGNYDVNVIMAALQTRGYEAVWWDKRRDVGSIALSNVTGFILNVPSNLRWGPLRLPLKRQHWIGVREVGGVYYNLDSKLRSPHTIGNPDELRKFLRYQLRGKNGELLLVVSEEVEVHQTWRSDGC</sequence>
<dbReference type="GO" id="GO:0016579">
    <property type="term" value="P:protein deubiquitination"/>
    <property type="evidence" value="ECO:0007669"/>
    <property type="project" value="InterPro"/>
</dbReference>
<comment type="subunit">
    <text evidence="14">Interacts with beta-actin/ACTB.</text>
</comment>
<keyword evidence="10 17" id="KW-0378">Hydrolase</keyword>
<protein>
    <recommendedName>
        <fullName evidence="15">Josephin-1</fullName>
        <ecNumber evidence="4">3.4.19.12</ecNumber>
    </recommendedName>
    <alternativeName>
        <fullName evidence="16">Josephin domain-containing protein 1</fullName>
    </alternativeName>
</protein>
<keyword evidence="20" id="KW-1185">Reference proteome</keyword>
<dbReference type="InterPro" id="IPR006155">
    <property type="entry name" value="Josephin"/>
</dbReference>
<dbReference type="Pfam" id="PF02099">
    <property type="entry name" value="Josephin"/>
    <property type="match status" value="1"/>
</dbReference>
<dbReference type="GeneTree" id="ENSGT00390000009228"/>
<keyword evidence="8" id="KW-0645">Protease</keyword>
<keyword evidence="12" id="KW-0472">Membrane</keyword>
<feature type="active site" evidence="17">
    <location>
        <position position="73"/>
    </location>
</feature>
<evidence type="ECO:0000256" key="14">
    <source>
        <dbReference type="ARBA" id="ARBA00038710"/>
    </source>
</evidence>
<dbReference type="GO" id="GO:0006508">
    <property type="term" value="P:proteolysis"/>
    <property type="evidence" value="ECO:0007669"/>
    <property type="project" value="UniProtKB-KW"/>
</dbReference>
<keyword evidence="7" id="KW-0597">Phosphoprotein</keyword>
<evidence type="ECO:0000256" key="9">
    <source>
        <dbReference type="ARBA" id="ARBA00022786"/>
    </source>
</evidence>
<evidence type="ECO:0000313" key="20">
    <source>
        <dbReference type="Proteomes" id="UP000694557"/>
    </source>
</evidence>
<dbReference type="PANTHER" id="PTHR13291:SF1">
    <property type="entry name" value="JOSEPHIN-1"/>
    <property type="match status" value="1"/>
</dbReference>
<dbReference type="AlphaFoldDB" id="A0A8C7F5K1"/>
<evidence type="ECO:0000256" key="12">
    <source>
        <dbReference type="ARBA" id="ARBA00023136"/>
    </source>
</evidence>
<feature type="domain" description="Josephin" evidence="18">
    <location>
        <begin position="60"/>
        <end position="301"/>
    </location>
</feature>
<evidence type="ECO:0000256" key="2">
    <source>
        <dbReference type="ARBA" id="ARBA00004236"/>
    </source>
</evidence>
<evidence type="ECO:0000256" key="17">
    <source>
        <dbReference type="PROSITE-ProRule" id="PRU00331"/>
    </source>
</evidence>
<evidence type="ECO:0000256" key="3">
    <source>
        <dbReference type="ARBA" id="ARBA00004496"/>
    </source>
</evidence>
<name>A0A8C7F5K1_ONCKI</name>
<gene>
    <name evidence="19" type="primary">JOSD1</name>
    <name evidence="19" type="synonym">josd1</name>
</gene>
<evidence type="ECO:0000256" key="15">
    <source>
        <dbReference type="ARBA" id="ARBA00040589"/>
    </source>
</evidence>
<dbReference type="Ensembl" id="ENSOKIT00005016356.1">
    <property type="protein sequence ID" value="ENSOKIP00005015384.1"/>
    <property type="gene ID" value="ENSOKIG00005006888.1"/>
</dbReference>
<dbReference type="PROSITE" id="PS50957">
    <property type="entry name" value="JOSEPHIN"/>
    <property type="match status" value="1"/>
</dbReference>
<reference evidence="19" key="1">
    <citation type="submission" date="2025-08" db="UniProtKB">
        <authorList>
            <consortium name="Ensembl"/>
        </authorList>
    </citation>
    <scope>IDENTIFICATION</scope>
</reference>
<evidence type="ECO:0000256" key="4">
    <source>
        <dbReference type="ARBA" id="ARBA00012759"/>
    </source>
</evidence>
<dbReference type="GO" id="GO:0004843">
    <property type="term" value="F:cysteine-type deubiquitinase activity"/>
    <property type="evidence" value="ECO:0007669"/>
    <property type="project" value="UniProtKB-EC"/>
</dbReference>
<evidence type="ECO:0000256" key="1">
    <source>
        <dbReference type="ARBA" id="ARBA00000707"/>
    </source>
</evidence>
<dbReference type="Gene3D" id="3.90.70.40">
    <property type="match status" value="1"/>
</dbReference>
<dbReference type="EC" id="3.4.19.12" evidence="4"/>
<evidence type="ECO:0000256" key="16">
    <source>
        <dbReference type="ARBA" id="ARBA00042189"/>
    </source>
</evidence>
<dbReference type="Proteomes" id="UP000694557">
    <property type="component" value="Unassembled WGS sequence"/>
</dbReference>
<evidence type="ECO:0000313" key="19">
    <source>
        <dbReference type="Ensembl" id="ENSOKIP00005015384.1"/>
    </source>
</evidence>
<evidence type="ECO:0000256" key="8">
    <source>
        <dbReference type="ARBA" id="ARBA00022670"/>
    </source>
</evidence>
<evidence type="ECO:0000256" key="11">
    <source>
        <dbReference type="ARBA" id="ARBA00022843"/>
    </source>
</evidence>
<keyword evidence="9" id="KW-0833">Ubl conjugation pathway</keyword>
<dbReference type="FunFam" id="3.90.70.40:FF:000002">
    <property type="entry name" value="josephin-1 isoform X2"/>
    <property type="match status" value="1"/>
</dbReference>
<feature type="active site" evidence="17">
    <location>
        <position position="238"/>
    </location>
</feature>
<dbReference type="SMART" id="SM01246">
    <property type="entry name" value="Josephin"/>
    <property type="match status" value="1"/>
</dbReference>
<evidence type="ECO:0000256" key="13">
    <source>
        <dbReference type="ARBA" id="ARBA00037708"/>
    </source>
</evidence>
<reference evidence="19" key="2">
    <citation type="submission" date="2025-09" db="UniProtKB">
        <authorList>
            <consortium name="Ensembl"/>
        </authorList>
    </citation>
    <scope>IDENTIFICATION</scope>
</reference>
<proteinExistence type="predicted"/>
<comment type="subcellular location">
    <subcellularLocation>
        <location evidence="2">Cell membrane</location>
    </subcellularLocation>
    <subcellularLocation>
        <location evidence="3">Cytoplasm</location>
    </subcellularLocation>
</comment>
<evidence type="ECO:0000259" key="18">
    <source>
        <dbReference type="PROSITE" id="PS50957"/>
    </source>
</evidence>
<keyword evidence="11" id="KW-0832">Ubl conjugation</keyword>
<keyword evidence="6" id="KW-0963">Cytoplasm</keyword>
<evidence type="ECO:0000256" key="6">
    <source>
        <dbReference type="ARBA" id="ARBA00022490"/>
    </source>
</evidence>
<evidence type="ECO:0000256" key="10">
    <source>
        <dbReference type="ARBA" id="ARBA00022801"/>
    </source>
</evidence>
<comment type="function">
    <text evidence="13">Deubiquitinates monoubiquitinated probes (in vitro). When ubiquitinated, cleaves 'Lys-63'-linked and 'Lys-48'-linked poly-ubiquitin chains (in vitro), hence may act as a deubiquitinating enzyme. May increase macropinocytosis and suppress clathrin- and caveolae-mediated endocytosis. May enhance membrane dynamics and cell motility independently of its catalytic activity.</text>
</comment>
<accession>A0A8C7F5K1</accession>
<keyword evidence="5" id="KW-1003">Cell membrane</keyword>
<dbReference type="GO" id="GO:0005737">
    <property type="term" value="C:cytoplasm"/>
    <property type="evidence" value="ECO:0007669"/>
    <property type="project" value="UniProtKB-SubCell"/>
</dbReference>
<evidence type="ECO:0000256" key="5">
    <source>
        <dbReference type="ARBA" id="ARBA00022475"/>
    </source>
</evidence>